<dbReference type="HOGENOM" id="CLU_1491315_0_0_1"/>
<dbReference type="AlphaFoldDB" id="A0A0E0E707"/>
<feature type="region of interest" description="Disordered" evidence="1">
    <location>
        <begin position="170"/>
        <end position="195"/>
    </location>
</feature>
<reference evidence="2" key="2">
    <citation type="submission" date="2018-05" db="EMBL/GenBank/DDBJ databases">
        <title>OmerRS3 (Oryza meridionalis Reference Sequence Version 3).</title>
        <authorList>
            <person name="Zhang J."/>
            <person name="Kudrna D."/>
            <person name="Lee S."/>
            <person name="Talag J."/>
            <person name="Welchert J."/>
            <person name="Wing R.A."/>
        </authorList>
    </citation>
    <scope>NUCLEOTIDE SEQUENCE [LARGE SCALE GENOMIC DNA]</scope>
    <source>
        <strain evidence="2">cv. OR44</strain>
    </source>
</reference>
<dbReference type="EnsemblPlants" id="OMERI07G00640.1">
    <property type="protein sequence ID" value="OMERI07G00640.1"/>
    <property type="gene ID" value="OMERI07G00640"/>
</dbReference>
<feature type="region of interest" description="Disordered" evidence="1">
    <location>
        <begin position="53"/>
        <end position="74"/>
    </location>
</feature>
<feature type="compositionally biased region" description="Polar residues" evidence="1">
    <location>
        <begin position="173"/>
        <end position="188"/>
    </location>
</feature>
<evidence type="ECO:0000256" key="1">
    <source>
        <dbReference type="SAM" id="MobiDB-lite"/>
    </source>
</evidence>
<sequence length="195" mass="20855">MAQAGLGSRAARVPPRCPPQPGGLYGAARWGAAAGRRGHRNAIQSRFSFRPKLARRPAGGGTEGSWASSQGRRKPSPVIHWAGSGYVFGCRNLLGALSRMGDGGILDVVTTVVASFSESLSLWCCRRPSGVRPRLAGVVWYCRLPGTISEEMSMKAKVLDQISVMTKEEIPDQQATSQSRGIPSTIHNGTLDDTH</sequence>
<dbReference type="Gramene" id="OMERI07G00640.1">
    <property type="protein sequence ID" value="OMERI07G00640.1"/>
    <property type="gene ID" value="OMERI07G00640"/>
</dbReference>
<reference evidence="2" key="1">
    <citation type="submission" date="2015-04" db="UniProtKB">
        <authorList>
            <consortium name="EnsemblPlants"/>
        </authorList>
    </citation>
    <scope>IDENTIFICATION</scope>
</reference>
<keyword evidence="3" id="KW-1185">Reference proteome</keyword>
<evidence type="ECO:0000313" key="2">
    <source>
        <dbReference type="EnsemblPlants" id="OMERI07G00640.1"/>
    </source>
</evidence>
<organism evidence="2">
    <name type="scientific">Oryza meridionalis</name>
    <dbReference type="NCBI Taxonomy" id="40149"/>
    <lineage>
        <taxon>Eukaryota</taxon>
        <taxon>Viridiplantae</taxon>
        <taxon>Streptophyta</taxon>
        <taxon>Embryophyta</taxon>
        <taxon>Tracheophyta</taxon>
        <taxon>Spermatophyta</taxon>
        <taxon>Magnoliopsida</taxon>
        <taxon>Liliopsida</taxon>
        <taxon>Poales</taxon>
        <taxon>Poaceae</taxon>
        <taxon>BOP clade</taxon>
        <taxon>Oryzoideae</taxon>
        <taxon>Oryzeae</taxon>
        <taxon>Oryzinae</taxon>
        <taxon>Oryza</taxon>
    </lineage>
</organism>
<name>A0A0E0E707_9ORYZ</name>
<proteinExistence type="predicted"/>
<accession>A0A0E0E707</accession>
<dbReference type="Proteomes" id="UP000008021">
    <property type="component" value="Chromosome 7"/>
</dbReference>
<protein>
    <submittedName>
        <fullName evidence="2">Uncharacterized protein</fullName>
    </submittedName>
</protein>
<evidence type="ECO:0000313" key="3">
    <source>
        <dbReference type="Proteomes" id="UP000008021"/>
    </source>
</evidence>